<accession>A0A9R1UBM6</accession>
<sequence>MRQLFIFALWGLVHHLGDSCVPTPVILKDVVDRCARSLSEEDKALIRSTTPDGGKLKDFSLCLYTGYGYYRNGSFDLSFIKKFVEDSTGDKSLAERVYVDAEPHLKAANALPGTDGDRTHSFWLRNYDEESRKLREELWC</sequence>
<keyword evidence="1" id="KW-0732">Signal</keyword>
<gene>
    <name evidence="3" type="primary">LOC105273675</name>
</gene>
<feature type="signal peptide" evidence="1">
    <location>
        <begin position="1"/>
        <end position="19"/>
    </location>
</feature>
<dbReference type="GO" id="GO:0005549">
    <property type="term" value="F:odorant binding"/>
    <property type="evidence" value="ECO:0007669"/>
    <property type="project" value="InterPro"/>
</dbReference>
<dbReference type="RefSeq" id="XP_011314551.1">
    <property type="nucleotide sequence ID" value="XM_011316249.1"/>
</dbReference>
<dbReference type="AlphaFoldDB" id="A0A9R1UBM6"/>
<dbReference type="KEGG" id="fas:105273675"/>
<organism evidence="2 3">
    <name type="scientific">Fopius arisanus</name>
    <dbReference type="NCBI Taxonomy" id="64838"/>
    <lineage>
        <taxon>Eukaryota</taxon>
        <taxon>Metazoa</taxon>
        <taxon>Ecdysozoa</taxon>
        <taxon>Arthropoda</taxon>
        <taxon>Hexapoda</taxon>
        <taxon>Insecta</taxon>
        <taxon>Pterygota</taxon>
        <taxon>Neoptera</taxon>
        <taxon>Endopterygota</taxon>
        <taxon>Hymenoptera</taxon>
        <taxon>Apocrita</taxon>
        <taxon>Ichneumonoidea</taxon>
        <taxon>Braconidae</taxon>
        <taxon>Opiinae</taxon>
        <taxon>Fopius</taxon>
    </lineage>
</organism>
<name>A0A9R1UBM6_9HYME</name>
<protein>
    <submittedName>
        <fullName evidence="3">Uncharacterized protein</fullName>
    </submittedName>
</protein>
<evidence type="ECO:0000313" key="2">
    <source>
        <dbReference type="Proteomes" id="UP000694866"/>
    </source>
</evidence>
<dbReference type="InterPro" id="IPR036728">
    <property type="entry name" value="PBP_GOBP_sf"/>
</dbReference>
<dbReference type="SUPFAM" id="SSF47565">
    <property type="entry name" value="Insect pheromone/odorant-binding proteins"/>
    <property type="match status" value="1"/>
</dbReference>
<keyword evidence="2" id="KW-1185">Reference proteome</keyword>
<dbReference type="Proteomes" id="UP000694866">
    <property type="component" value="Unplaced"/>
</dbReference>
<evidence type="ECO:0000313" key="3">
    <source>
        <dbReference type="RefSeq" id="XP_011314551.1"/>
    </source>
</evidence>
<reference evidence="3" key="1">
    <citation type="submission" date="2025-08" db="UniProtKB">
        <authorList>
            <consortium name="RefSeq"/>
        </authorList>
    </citation>
    <scope>IDENTIFICATION</scope>
    <source>
        <strain evidence="3">USDA-PBARC FA_bdor</strain>
        <tissue evidence="3">Whole organism</tissue>
    </source>
</reference>
<dbReference type="GeneID" id="105273675"/>
<proteinExistence type="predicted"/>
<evidence type="ECO:0000256" key="1">
    <source>
        <dbReference type="SAM" id="SignalP"/>
    </source>
</evidence>
<feature type="chain" id="PRO_5040397260" evidence="1">
    <location>
        <begin position="20"/>
        <end position="140"/>
    </location>
</feature>
<dbReference type="OrthoDB" id="10340563at2759"/>